<proteinExistence type="predicted"/>
<dbReference type="EMBL" id="CP104003">
    <property type="protein sequence ID" value="UWM55678.1"/>
    <property type="molecule type" value="Genomic_DNA"/>
</dbReference>
<dbReference type="AlphaFoldDB" id="A0A9E7R5E9"/>
<dbReference type="GeneID" id="74941793"/>
<dbReference type="Gene3D" id="1.10.10.10">
    <property type="entry name" value="Winged helix-like DNA-binding domain superfamily/Winged helix DNA-binding domain"/>
    <property type="match status" value="1"/>
</dbReference>
<protein>
    <submittedName>
        <fullName evidence="2">Winged helix-turn-helix transcriptional regulator</fullName>
    </submittedName>
</protein>
<evidence type="ECO:0000313" key="2">
    <source>
        <dbReference type="EMBL" id="UWM55678.1"/>
    </source>
</evidence>
<name>A0A9E7R5E9_9EURY</name>
<dbReference type="Proteomes" id="UP001057580">
    <property type="component" value="Chromosome"/>
</dbReference>
<dbReference type="Pfam" id="PF01638">
    <property type="entry name" value="HxlR"/>
    <property type="match status" value="1"/>
</dbReference>
<dbReference type="InterPro" id="IPR036390">
    <property type="entry name" value="WH_DNA-bd_sf"/>
</dbReference>
<sequence length="117" mass="13811">MDEREAWREFLRAEGTLHIVADLGTKPRRFTDLEESLRISTSTLSKRLEEGIRLEAWELDRVIDEEGDRKLYRLDKDGQQVFDAMERYGAVEASQEARRLLSHVDDIQELLVERYDD</sequence>
<evidence type="ECO:0000313" key="3">
    <source>
        <dbReference type="Proteomes" id="UP001057580"/>
    </source>
</evidence>
<keyword evidence="3" id="KW-1185">Reference proteome</keyword>
<accession>A0A9E7R5E9</accession>
<evidence type="ECO:0000259" key="1">
    <source>
        <dbReference type="Pfam" id="PF01638"/>
    </source>
</evidence>
<dbReference type="RefSeq" id="WP_260594783.1">
    <property type="nucleotide sequence ID" value="NZ_CP104003.1"/>
</dbReference>
<organism evidence="2 3">
    <name type="scientific">Salinirubellus salinus</name>
    <dbReference type="NCBI Taxonomy" id="1364945"/>
    <lineage>
        <taxon>Archaea</taxon>
        <taxon>Methanobacteriati</taxon>
        <taxon>Methanobacteriota</taxon>
        <taxon>Stenosarchaea group</taxon>
        <taxon>Halobacteria</taxon>
        <taxon>Halobacteriales</taxon>
        <taxon>Natronomonadaceae</taxon>
        <taxon>Salinirubellus</taxon>
    </lineage>
</organism>
<feature type="domain" description="HTH hxlR-type" evidence="1">
    <location>
        <begin position="17"/>
        <end position="86"/>
    </location>
</feature>
<dbReference type="InterPro" id="IPR036388">
    <property type="entry name" value="WH-like_DNA-bd_sf"/>
</dbReference>
<dbReference type="SUPFAM" id="SSF46785">
    <property type="entry name" value="Winged helix' DNA-binding domain"/>
    <property type="match status" value="1"/>
</dbReference>
<gene>
    <name evidence="2" type="ORF">N0B31_05185</name>
</gene>
<reference evidence="2" key="1">
    <citation type="submission" date="2022-09" db="EMBL/GenBank/DDBJ databases">
        <title>Diverse halophilic archaea isolated from saline environments.</title>
        <authorList>
            <person name="Cui H.-L."/>
        </authorList>
    </citation>
    <scope>NUCLEOTIDE SEQUENCE</scope>
    <source>
        <strain evidence="2">ZS-35-S2</strain>
    </source>
</reference>
<dbReference type="KEGG" id="ssai:N0B31_05185"/>
<dbReference type="InterPro" id="IPR002577">
    <property type="entry name" value="HTH_HxlR"/>
</dbReference>